<dbReference type="GeneID" id="63830283"/>
<protein>
    <submittedName>
        <fullName evidence="2">Uncharacterized protein</fullName>
    </submittedName>
</protein>
<feature type="compositionally biased region" description="Polar residues" evidence="1">
    <location>
        <begin position="1"/>
        <end position="15"/>
    </location>
</feature>
<reference evidence="2 3" key="1">
    <citation type="journal article" date="2016" name="Mol. Biol. Evol.">
        <title>Comparative Genomics of Early-Diverging Mushroom-Forming Fungi Provides Insights into the Origins of Lignocellulose Decay Capabilities.</title>
        <authorList>
            <person name="Nagy L.G."/>
            <person name="Riley R."/>
            <person name="Tritt A."/>
            <person name="Adam C."/>
            <person name="Daum C."/>
            <person name="Floudas D."/>
            <person name="Sun H."/>
            <person name="Yadav J.S."/>
            <person name="Pangilinan J."/>
            <person name="Larsson K.H."/>
            <person name="Matsuura K."/>
            <person name="Barry K."/>
            <person name="Labutti K."/>
            <person name="Kuo R."/>
            <person name="Ohm R.A."/>
            <person name="Bhattacharya S.S."/>
            <person name="Shirouzu T."/>
            <person name="Yoshinaga Y."/>
            <person name="Martin F.M."/>
            <person name="Grigoriev I.V."/>
            <person name="Hibbett D.S."/>
        </authorList>
    </citation>
    <scope>NUCLEOTIDE SEQUENCE [LARGE SCALE GENOMIC DNA]</scope>
    <source>
        <strain evidence="2 3">93-53</strain>
    </source>
</reference>
<feature type="compositionally biased region" description="Pro residues" evidence="1">
    <location>
        <begin position="203"/>
        <end position="217"/>
    </location>
</feature>
<dbReference type="EMBL" id="KV427660">
    <property type="protein sequence ID" value="KZT01714.1"/>
    <property type="molecule type" value="Genomic_DNA"/>
</dbReference>
<dbReference type="Proteomes" id="UP000076871">
    <property type="component" value="Unassembled WGS sequence"/>
</dbReference>
<proteinExistence type="predicted"/>
<evidence type="ECO:0000256" key="1">
    <source>
        <dbReference type="SAM" id="MobiDB-lite"/>
    </source>
</evidence>
<feature type="region of interest" description="Disordered" evidence="1">
    <location>
        <begin position="200"/>
        <end position="254"/>
    </location>
</feature>
<keyword evidence="3" id="KW-1185">Reference proteome</keyword>
<dbReference type="AlphaFoldDB" id="A0A165BV65"/>
<accession>A0A165BV65</accession>
<name>A0A165BV65_9APHY</name>
<gene>
    <name evidence="2" type="ORF">LAESUDRAFT_763447</name>
</gene>
<evidence type="ECO:0000313" key="3">
    <source>
        <dbReference type="Proteomes" id="UP000076871"/>
    </source>
</evidence>
<feature type="region of interest" description="Disordered" evidence="1">
    <location>
        <begin position="1"/>
        <end position="53"/>
    </location>
</feature>
<dbReference type="RefSeq" id="XP_040759454.1">
    <property type="nucleotide sequence ID" value="XM_040913255.1"/>
</dbReference>
<feature type="compositionally biased region" description="Low complexity" evidence="1">
    <location>
        <begin position="225"/>
        <end position="248"/>
    </location>
</feature>
<sequence length="488" mass="52967">MSAISAQQATASESTMEGIGVERTPLGGSPPPASATSSAPGPTPPHPPVHNHMRDTIRSLRNNLNNLAIGVQHVIEGPYEAATYPDEFENCAVALTTCLRDFHNALMNDSLILDTETGTRILRLYQACFHQQLASAAVILNDDTLMDEVPRTRQRTEGTLPVGIDVQAALTKAVEDGVRMATSAINTRLSAIEAQLVHGRPLPQSPQAPEGPRPQPPVRTGRQRAPTANSSAAAPAAQPSAQPETQAPNAPTVAQVAAKNREKCYVLLVTPEQHAAIEAGGTMPQWYAKVHMRLRETPAWAKVRFLGLRFAGPTKVQAAFSHDSPDALIKECLRPIHHLLGVVPRAPSPAPGPREQASVPQDFRPLAPVTKLFLPSCPLHHPDSGDMLIEEEILAELRRNSMFSSVHFNGLPGFVVPPEHREQLGKSSLIISIEDVHRDFCARNLLGRDNRGDAAGFVWFYGSRLMVKKSKDRPVFQAGTSMPLLRKD</sequence>
<dbReference type="InParanoid" id="A0A165BV65"/>
<organism evidence="2 3">
    <name type="scientific">Laetiporus sulphureus 93-53</name>
    <dbReference type="NCBI Taxonomy" id="1314785"/>
    <lineage>
        <taxon>Eukaryota</taxon>
        <taxon>Fungi</taxon>
        <taxon>Dikarya</taxon>
        <taxon>Basidiomycota</taxon>
        <taxon>Agaricomycotina</taxon>
        <taxon>Agaricomycetes</taxon>
        <taxon>Polyporales</taxon>
        <taxon>Laetiporus</taxon>
    </lineage>
</organism>
<evidence type="ECO:0000313" key="2">
    <source>
        <dbReference type="EMBL" id="KZT01714.1"/>
    </source>
</evidence>